<protein>
    <submittedName>
        <fullName evidence="2">Uncharacterized protein</fullName>
    </submittedName>
</protein>
<name>A0A1L9TXD1_9EURO</name>
<evidence type="ECO:0000313" key="2">
    <source>
        <dbReference type="EMBL" id="OJJ64042.1"/>
    </source>
</evidence>
<feature type="compositionally biased region" description="Low complexity" evidence="1">
    <location>
        <begin position="18"/>
        <end position="50"/>
    </location>
</feature>
<sequence>MNPNLGQGYPSPSPSPSPSTSSPSSSSSASPSETSNPISQQTQQQQQPRQDLARKPCLILICPSDMDAFSARYPSILTKMQRDAHLIFARSLSDLQRILTNRVISTSIAGFIVTDAKVMGIDTDTDPATDTNSEEGSGDADIAGISKVLGGIANGTYFYSNAHALPHLSSNGAIPNRGLIPGFAGPRRTNSPSPREWTVVFAFDFPSQAARYPLCFGKYMAETFGVGWRMCGATKGKCALEISERGLRKMGERVYRGNKYRLRAVFLGSVDERDKVLVVAKDASVGNGGLGSQGQPEVYRVDEDQSGDENGGGGVRNMPAATTQATAVAVAAAAAAAGDTDSTAGEDGEFDIEQVEVGDEGVGWTLAADSNGPTGPSGGLGEELDMDMEMINAEYHREEHDWADDELTGTEGSESPQEDEIEGASTTSSSSSDADETANKRVIYVNIPDQRGSQEADSDDPSAAQSPNKKKKKRPTPKHVANCPVAIHEVEQLTGDRVQNSQRPRMRGYVGFAGHVEDNRSMASLILGMCAVRNTRPLPESMRAFLRDHNLG</sequence>
<dbReference type="VEuPathDB" id="FungiDB:ASPSYDRAFT_26069"/>
<gene>
    <name evidence="2" type="ORF">ASPSYDRAFT_26069</name>
</gene>
<dbReference type="OrthoDB" id="4497138at2759"/>
<dbReference type="Proteomes" id="UP000184356">
    <property type="component" value="Unassembled WGS sequence"/>
</dbReference>
<evidence type="ECO:0000256" key="1">
    <source>
        <dbReference type="SAM" id="MobiDB-lite"/>
    </source>
</evidence>
<feature type="region of interest" description="Disordered" evidence="1">
    <location>
        <begin position="1"/>
        <end position="52"/>
    </location>
</feature>
<feature type="region of interest" description="Disordered" evidence="1">
    <location>
        <begin position="406"/>
        <end position="479"/>
    </location>
</feature>
<dbReference type="RefSeq" id="XP_040707848.1">
    <property type="nucleotide sequence ID" value="XM_040844242.1"/>
</dbReference>
<reference evidence="3" key="1">
    <citation type="journal article" date="2017" name="Genome Biol.">
        <title>Comparative genomics reveals high biological diversity and specific adaptations in the industrially and medically important fungal genus Aspergillus.</title>
        <authorList>
            <person name="de Vries R.P."/>
            <person name="Riley R."/>
            <person name="Wiebenga A."/>
            <person name="Aguilar-Osorio G."/>
            <person name="Amillis S."/>
            <person name="Uchima C.A."/>
            <person name="Anderluh G."/>
            <person name="Asadollahi M."/>
            <person name="Askin M."/>
            <person name="Barry K."/>
            <person name="Battaglia E."/>
            <person name="Bayram O."/>
            <person name="Benocci T."/>
            <person name="Braus-Stromeyer S.A."/>
            <person name="Caldana C."/>
            <person name="Canovas D."/>
            <person name="Cerqueira G.C."/>
            <person name="Chen F."/>
            <person name="Chen W."/>
            <person name="Choi C."/>
            <person name="Clum A."/>
            <person name="Dos Santos R.A."/>
            <person name="Damasio A.R."/>
            <person name="Diallinas G."/>
            <person name="Emri T."/>
            <person name="Fekete E."/>
            <person name="Flipphi M."/>
            <person name="Freyberg S."/>
            <person name="Gallo A."/>
            <person name="Gournas C."/>
            <person name="Habgood R."/>
            <person name="Hainaut M."/>
            <person name="Harispe M.L."/>
            <person name="Henrissat B."/>
            <person name="Hilden K.S."/>
            <person name="Hope R."/>
            <person name="Hossain A."/>
            <person name="Karabika E."/>
            <person name="Karaffa L."/>
            <person name="Karanyi Z."/>
            <person name="Krasevec N."/>
            <person name="Kuo A."/>
            <person name="Kusch H."/>
            <person name="LaButti K."/>
            <person name="Lagendijk E.L."/>
            <person name="Lapidus A."/>
            <person name="Levasseur A."/>
            <person name="Lindquist E."/>
            <person name="Lipzen A."/>
            <person name="Logrieco A.F."/>
            <person name="MacCabe A."/>
            <person name="Maekelae M.R."/>
            <person name="Malavazi I."/>
            <person name="Melin P."/>
            <person name="Meyer V."/>
            <person name="Mielnichuk N."/>
            <person name="Miskei M."/>
            <person name="Molnar A.P."/>
            <person name="Mule G."/>
            <person name="Ngan C.Y."/>
            <person name="Orejas M."/>
            <person name="Orosz E."/>
            <person name="Ouedraogo J.P."/>
            <person name="Overkamp K.M."/>
            <person name="Park H.-S."/>
            <person name="Perrone G."/>
            <person name="Piumi F."/>
            <person name="Punt P.J."/>
            <person name="Ram A.F."/>
            <person name="Ramon A."/>
            <person name="Rauscher S."/>
            <person name="Record E."/>
            <person name="Riano-Pachon D.M."/>
            <person name="Robert V."/>
            <person name="Roehrig J."/>
            <person name="Ruller R."/>
            <person name="Salamov A."/>
            <person name="Salih N.S."/>
            <person name="Samson R.A."/>
            <person name="Sandor E."/>
            <person name="Sanguinetti M."/>
            <person name="Schuetze T."/>
            <person name="Sepcic K."/>
            <person name="Shelest E."/>
            <person name="Sherlock G."/>
            <person name="Sophianopoulou V."/>
            <person name="Squina F.M."/>
            <person name="Sun H."/>
            <person name="Susca A."/>
            <person name="Todd R.B."/>
            <person name="Tsang A."/>
            <person name="Unkles S.E."/>
            <person name="van de Wiele N."/>
            <person name="van Rossen-Uffink D."/>
            <person name="Oliveira J.V."/>
            <person name="Vesth T.C."/>
            <person name="Visser J."/>
            <person name="Yu J.-H."/>
            <person name="Zhou M."/>
            <person name="Andersen M.R."/>
            <person name="Archer D.B."/>
            <person name="Baker S.E."/>
            <person name="Benoit I."/>
            <person name="Brakhage A.A."/>
            <person name="Braus G.H."/>
            <person name="Fischer R."/>
            <person name="Frisvad J.C."/>
            <person name="Goldman G.H."/>
            <person name="Houbraken J."/>
            <person name="Oakley B."/>
            <person name="Pocsi I."/>
            <person name="Scazzocchio C."/>
            <person name="Seiboth B."/>
            <person name="vanKuyk P.A."/>
            <person name="Wortman J."/>
            <person name="Dyer P.S."/>
            <person name="Grigoriev I.V."/>
        </authorList>
    </citation>
    <scope>NUCLEOTIDE SEQUENCE [LARGE SCALE GENOMIC DNA]</scope>
    <source>
        <strain evidence="3">CBS 593.65</strain>
    </source>
</reference>
<keyword evidence="3" id="KW-1185">Reference proteome</keyword>
<feature type="region of interest" description="Disordered" evidence="1">
    <location>
        <begin position="364"/>
        <end position="383"/>
    </location>
</feature>
<evidence type="ECO:0000313" key="3">
    <source>
        <dbReference type="Proteomes" id="UP000184356"/>
    </source>
</evidence>
<organism evidence="2 3">
    <name type="scientific">Aspergillus sydowii CBS 593.65</name>
    <dbReference type="NCBI Taxonomy" id="1036612"/>
    <lineage>
        <taxon>Eukaryota</taxon>
        <taxon>Fungi</taxon>
        <taxon>Dikarya</taxon>
        <taxon>Ascomycota</taxon>
        <taxon>Pezizomycotina</taxon>
        <taxon>Eurotiomycetes</taxon>
        <taxon>Eurotiomycetidae</taxon>
        <taxon>Eurotiales</taxon>
        <taxon>Aspergillaceae</taxon>
        <taxon>Aspergillus</taxon>
        <taxon>Aspergillus subgen. Nidulantes</taxon>
    </lineage>
</organism>
<dbReference type="EMBL" id="KV878582">
    <property type="protein sequence ID" value="OJJ64042.1"/>
    <property type="molecule type" value="Genomic_DNA"/>
</dbReference>
<dbReference type="GeneID" id="63760315"/>
<proteinExistence type="predicted"/>
<dbReference type="AlphaFoldDB" id="A0A1L9TXD1"/>
<feature type="compositionally biased region" description="Basic residues" evidence="1">
    <location>
        <begin position="468"/>
        <end position="477"/>
    </location>
</feature>
<accession>A0A1L9TXD1</accession>